<dbReference type="Proteomes" id="UP000726105">
    <property type="component" value="Unassembled WGS sequence"/>
</dbReference>
<gene>
    <name evidence="2" type="ORF">IPF40_00305</name>
    <name evidence="3" type="ORF">IPI13_11980</name>
</gene>
<evidence type="ECO:0000256" key="1">
    <source>
        <dbReference type="SAM" id="MobiDB-lite"/>
    </source>
</evidence>
<reference evidence="4 5" key="1">
    <citation type="submission" date="2020-10" db="EMBL/GenBank/DDBJ databases">
        <title>Connecting structure to function with the recovery of over 1000 high-quality activated sludge metagenome-assembled genomes encoding full-length rRNA genes using long-read sequencing.</title>
        <authorList>
            <person name="Singleton C.M."/>
            <person name="Petriglieri F."/>
            <person name="Kristensen J.M."/>
            <person name="Kirkegaard R.H."/>
            <person name="Michaelsen T.Y."/>
            <person name="Andersen M.H."/>
            <person name="Karst S.M."/>
            <person name="Dueholm M.S."/>
            <person name="Nielsen P.H."/>
            <person name="Albertsen M."/>
        </authorList>
    </citation>
    <scope>NUCLEOTIDE SEQUENCE [LARGE SCALE GENOMIC DNA]</scope>
    <source>
        <strain evidence="2">AalE_18-Q3-R2-46_BAT3C.188</strain>
        <strain evidence="3">Ega_18-Q3-R5-49_MAXAC.001</strain>
    </source>
</reference>
<proteinExistence type="predicted"/>
<comment type="caution">
    <text evidence="3">The sequence shown here is derived from an EMBL/GenBank/DDBJ whole genome shotgun (WGS) entry which is preliminary data.</text>
</comment>
<dbReference type="EMBL" id="JADIXZ010000001">
    <property type="protein sequence ID" value="MBK6299537.1"/>
    <property type="molecule type" value="Genomic_DNA"/>
</dbReference>
<accession>A0A935IRR3</accession>
<protein>
    <submittedName>
        <fullName evidence="3">Uncharacterized protein</fullName>
    </submittedName>
</protein>
<evidence type="ECO:0000313" key="3">
    <source>
        <dbReference type="EMBL" id="MBK7273846.1"/>
    </source>
</evidence>
<evidence type="ECO:0000313" key="2">
    <source>
        <dbReference type="EMBL" id="MBK6299537.1"/>
    </source>
</evidence>
<sequence>MSHYTLTLNPSELGAASRAIGRLETGLGAGDEGGKLKRLSGNKGSWTGRAATACFGEMTRLADAMILASGKAGAAGEAIDAFKRVADTAIQTTLPDLNRRWDSANTAYESAASKARSTYSVAVSDIRLLPEDERTAARTSAQRTRDQAISSAAGSHFRAQERLDSEFQGLVGELQRAATALGAGLRSAMPIAFSDAEWAAVRGGSIPPGMRTALATKALGDQSFAHRAAARDYGKAIADELAADAGRDDLPVPVSAEVLAALQGMGDDPDFVEALMTSLGPGGAALLSWRVRATFENPYDKDGQARGKALFDALTTVYGTASKVIVDSPGGGTRALLDEEWLKHFNPNEASGLGERWRFALSMNGQSAFATGYRPDLLLPFLQREGALSEEFSRLIADQAMKDYEAYSKDPMKDLRWSLYRGNDSLDPMRLLAYVEGDASNPFRMDLLHVALDRAGDYASSSNAVFLAHRNALLGLMSGSDELYNSEGVHDWLGGSLGTLLTQATIGYQQTSPGLADAALFAVADYLAKHAGGHLLSPVQIALGTVITDPRMMNGALMSVTNPFGDNQAGLSGVHTNWADPSAGPFMATSLWAALHQEAMLQPKTAAAVIAAFGTFIDGQSKQAQHMGYLYNPATGIFDLPNTGITSVQLFQAEAARHFLGTNLQADLDGLQKALEAELAQLGKDKEQAKQILGQLVDWARDPKLIVSDVTDKLVDFAIDKAVDWTFPTTKDIEAQYEARIQSLSSSLDSPIVKPSVWTDINMIATQLVVDLGTDRGPTTVVTAGGADGHPTPTSHNGDPTAYVGHVSIYVPGDPAHPITDDFLARDSAGKATGVLNISQMNPYQRQAYLNWLLDPAVQNFLGTRIDALKVAAGLAAGR</sequence>
<dbReference type="EMBL" id="JADJIB010000004">
    <property type="protein sequence ID" value="MBK7273846.1"/>
    <property type="molecule type" value="Genomic_DNA"/>
</dbReference>
<feature type="region of interest" description="Disordered" evidence="1">
    <location>
        <begin position="134"/>
        <end position="155"/>
    </location>
</feature>
<organism evidence="3 5">
    <name type="scientific">Candidatus Phosphoribacter hodrii</name>
    <dbReference type="NCBI Taxonomy" id="2953743"/>
    <lineage>
        <taxon>Bacteria</taxon>
        <taxon>Bacillati</taxon>
        <taxon>Actinomycetota</taxon>
        <taxon>Actinomycetes</taxon>
        <taxon>Micrococcales</taxon>
        <taxon>Dermatophilaceae</taxon>
        <taxon>Candidatus Phosphoribacter</taxon>
    </lineage>
</organism>
<evidence type="ECO:0000313" key="4">
    <source>
        <dbReference type="Proteomes" id="UP000718281"/>
    </source>
</evidence>
<dbReference type="AlphaFoldDB" id="A0A935IRR3"/>
<evidence type="ECO:0000313" key="5">
    <source>
        <dbReference type="Proteomes" id="UP000726105"/>
    </source>
</evidence>
<name>A0A935IRR3_9MICO</name>
<dbReference type="Proteomes" id="UP000718281">
    <property type="component" value="Unassembled WGS sequence"/>
</dbReference>